<name>D2A1I9_TRICA</name>
<proteinExistence type="predicted"/>
<gene>
    <name evidence="1" type="primary">AUGUSTUS-3.0.2_08390</name>
    <name evidence="1" type="ORF">TcasGA2_TC008390</name>
</gene>
<dbReference type="Proteomes" id="UP000007266">
    <property type="component" value="Linkage group 4"/>
</dbReference>
<organism evidence="1 2">
    <name type="scientific">Tribolium castaneum</name>
    <name type="common">Red flour beetle</name>
    <dbReference type="NCBI Taxonomy" id="7070"/>
    <lineage>
        <taxon>Eukaryota</taxon>
        <taxon>Metazoa</taxon>
        <taxon>Ecdysozoa</taxon>
        <taxon>Arthropoda</taxon>
        <taxon>Hexapoda</taxon>
        <taxon>Insecta</taxon>
        <taxon>Pterygota</taxon>
        <taxon>Neoptera</taxon>
        <taxon>Endopterygota</taxon>
        <taxon>Coleoptera</taxon>
        <taxon>Polyphaga</taxon>
        <taxon>Cucujiformia</taxon>
        <taxon>Tenebrionidae</taxon>
        <taxon>Tenebrionidae incertae sedis</taxon>
        <taxon>Tribolium</taxon>
    </lineage>
</organism>
<dbReference type="HOGENOM" id="CLU_691400_0_0_1"/>
<dbReference type="AlphaFoldDB" id="D2A1I9"/>
<reference evidence="1 2" key="1">
    <citation type="journal article" date="2008" name="Nature">
        <title>The genome of the model beetle and pest Tribolium castaneum.</title>
        <authorList>
            <consortium name="Tribolium Genome Sequencing Consortium"/>
            <person name="Richards S."/>
            <person name="Gibbs R.A."/>
            <person name="Weinstock G.M."/>
            <person name="Brown S.J."/>
            <person name="Denell R."/>
            <person name="Beeman R.W."/>
            <person name="Gibbs R."/>
            <person name="Beeman R.W."/>
            <person name="Brown S.J."/>
            <person name="Bucher G."/>
            <person name="Friedrich M."/>
            <person name="Grimmelikhuijzen C.J."/>
            <person name="Klingler M."/>
            <person name="Lorenzen M."/>
            <person name="Richards S."/>
            <person name="Roth S."/>
            <person name="Schroder R."/>
            <person name="Tautz D."/>
            <person name="Zdobnov E.M."/>
            <person name="Muzny D."/>
            <person name="Gibbs R.A."/>
            <person name="Weinstock G.M."/>
            <person name="Attaway T."/>
            <person name="Bell S."/>
            <person name="Buhay C.J."/>
            <person name="Chandrabose M.N."/>
            <person name="Chavez D."/>
            <person name="Clerk-Blankenburg K.P."/>
            <person name="Cree A."/>
            <person name="Dao M."/>
            <person name="Davis C."/>
            <person name="Chacko J."/>
            <person name="Dinh H."/>
            <person name="Dugan-Rocha S."/>
            <person name="Fowler G."/>
            <person name="Garner T.T."/>
            <person name="Garnes J."/>
            <person name="Gnirke A."/>
            <person name="Hawes A."/>
            <person name="Hernandez J."/>
            <person name="Hines S."/>
            <person name="Holder M."/>
            <person name="Hume J."/>
            <person name="Jhangiani S.N."/>
            <person name="Joshi V."/>
            <person name="Khan Z.M."/>
            <person name="Jackson L."/>
            <person name="Kovar C."/>
            <person name="Kowis A."/>
            <person name="Lee S."/>
            <person name="Lewis L.R."/>
            <person name="Margolis J."/>
            <person name="Morgan M."/>
            <person name="Nazareth L.V."/>
            <person name="Nguyen N."/>
            <person name="Okwuonu G."/>
            <person name="Parker D."/>
            <person name="Richards S."/>
            <person name="Ruiz S.J."/>
            <person name="Santibanez J."/>
            <person name="Savard J."/>
            <person name="Scherer S.E."/>
            <person name="Schneider B."/>
            <person name="Sodergren E."/>
            <person name="Tautz D."/>
            <person name="Vattahil S."/>
            <person name="Villasana D."/>
            <person name="White C.S."/>
            <person name="Wright R."/>
            <person name="Park Y."/>
            <person name="Beeman R.W."/>
            <person name="Lord J."/>
            <person name="Oppert B."/>
            <person name="Lorenzen M."/>
            <person name="Brown S."/>
            <person name="Wang L."/>
            <person name="Savard J."/>
            <person name="Tautz D."/>
            <person name="Richards S."/>
            <person name="Weinstock G."/>
            <person name="Gibbs R.A."/>
            <person name="Liu Y."/>
            <person name="Worley K."/>
            <person name="Weinstock G."/>
            <person name="Elsik C.G."/>
            <person name="Reese J.T."/>
            <person name="Elhaik E."/>
            <person name="Landan G."/>
            <person name="Graur D."/>
            <person name="Arensburger P."/>
            <person name="Atkinson P."/>
            <person name="Beeman R.W."/>
            <person name="Beidler J."/>
            <person name="Brown S.J."/>
            <person name="Demuth J.P."/>
            <person name="Drury D.W."/>
            <person name="Du Y.Z."/>
            <person name="Fujiwara H."/>
            <person name="Lorenzen M."/>
            <person name="Maselli V."/>
            <person name="Osanai M."/>
            <person name="Park Y."/>
            <person name="Robertson H.M."/>
            <person name="Tu Z."/>
            <person name="Wang J.J."/>
            <person name="Wang S."/>
            <person name="Richards S."/>
            <person name="Song H."/>
            <person name="Zhang L."/>
            <person name="Sodergren E."/>
            <person name="Werner D."/>
            <person name="Stanke M."/>
            <person name="Morgenstern B."/>
            <person name="Solovyev V."/>
            <person name="Kosarev P."/>
            <person name="Brown G."/>
            <person name="Chen H.C."/>
            <person name="Ermolaeva O."/>
            <person name="Hlavina W."/>
            <person name="Kapustin Y."/>
            <person name="Kiryutin B."/>
            <person name="Kitts P."/>
            <person name="Maglott D."/>
            <person name="Pruitt K."/>
            <person name="Sapojnikov V."/>
            <person name="Souvorov A."/>
            <person name="Mackey A.J."/>
            <person name="Waterhouse R.M."/>
            <person name="Wyder S."/>
            <person name="Zdobnov E.M."/>
            <person name="Zdobnov E.M."/>
            <person name="Wyder S."/>
            <person name="Kriventseva E.V."/>
            <person name="Kadowaki T."/>
            <person name="Bork P."/>
            <person name="Aranda M."/>
            <person name="Bao R."/>
            <person name="Beermann A."/>
            <person name="Berns N."/>
            <person name="Bolognesi R."/>
            <person name="Bonneton F."/>
            <person name="Bopp D."/>
            <person name="Brown S.J."/>
            <person name="Bucher G."/>
            <person name="Butts T."/>
            <person name="Chaumot A."/>
            <person name="Denell R.E."/>
            <person name="Ferrier D.E."/>
            <person name="Friedrich M."/>
            <person name="Gordon C.M."/>
            <person name="Jindra M."/>
            <person name="Klingler M."/>
            <person name="Lan Q."/>
            <person name="Lattorff H.M."/>
            <person name="Laudet V."/>
            <person name="von Levetsow C."/>
            <person name="Liu Z."/>
            <person name="Lutz R."/>
            <person name="Lynch J.A."/>
            <person name="da Fonseca R.N."/>
            <person name="Posnien N."/>
            <person name="Reuter R."/>
            <person name="Roth S."/>
            <person name="Savard J."/>
            <person name="Schinko J.B."/>
            <person name="Schmitt C."/>
            <person name="Schoppmeier M."/>
            <person name="Schroder R."/>
            <person name="Shippy T.D."/>
            <person name="Simonnet F."/>
            <person name="Marques-Souza H."/>
            <person name="Tautz D."/>
            <person name="Tomoyasu Y."/>
            <person name="Trauner J."/>
            <person name="Van der Zee M."/>
            <person name="Vervoort M."/>
            <person name="Wittkopp N."/>
            <person name="Wimmer E.A."/>
            <person name="Yang X."/>
            <person name="Jones A.K."/>
            <person name="Sattelle D.B."/>
            <person name="Ebert P.R."/>
            <person name="Nelson D."/>
            <person name="Scott J.G."/>
            <person name="Beeman R.W."/>
            <person name="Muthukrishnan S."/>
            <person name="Kramer K.J."/>
            <person name="Arakane Y."/>
            <person name="Beeman R.W."/>
            <person name="Zhu Q."/>
            <person name="Hogenkamp D."/>
            <person name="Dixit R."/>
            <person name="Oppert B."/>
            <person name="Jiang H."/>
            <person name="Zou Z."/>
            <person name="Marshall J."/>
            <person name="Elpidina E."/>
            <person name="Vinokurov K."/>
            <person name="Oppert C."/>
            <person name="Zou Z."/>
            <person name="Evans J."/>
            <person name="Lu Z."/>
            <person name="Zhao P."/>
            <person name="Sumathipala N."/>
            <person name="Altincicek B."/>
            <person name="Vilcinskas A."/>
            <person name="Williams M."/>
            <person name="Hultmark D."/>
            <person name="Hetru C."/>
            <person name="Jiang H."/>
            <person name="Grimmelikhuijzen C.J."/>
            <person name="Hauser F."/>
            <person name="Cazzamali G."/>
            <person name="Williamson M."/>
            <person name="Park Y."/>
            <person name="Li B."/>
            <person name="Tanaka Y."/>
            <person name="Predel R."/>
            <person name="Neupert S."/>
            <person name="Schachtner J."/>
            <person name="Verleyen P."/>
            <person name="Raible F."/>
            <person name="Bork P."/>
            <person name="Friedrich M."/>
            <person name="Walden K.K."/>
            <person name="Robertson H.M."/>
            <person name="Angeli S."/>
            <person name="Foret S."/>
            <person name="Bucher G."/>
            <person name="Schuetz S."/>
            <person name="Maleszka R."/>
            <person name="Wimmer E.A."/>
            <person name="Beeman R.W."/>
            <person name="Lorenzen M."/>
            <person name="Tomoyasu Y."/>
            <person name="Miller S.C."/>
            <person name="Grossmann D."/>
            <person name="Bucher G."/>
        </authorList>
    </citation>
    <scope>NUCLEOTIDE SEQUENCE [LARGE SCALE GENOMIC DNA]</scope>
    <source>
        <strain evidence="1 2">Georgia GA2</strain>
    </source>
</reference>
<protein>
    <submittedName>
        <fullName evidence="1">Uncharacterized protein</fullName>
    </submittedName>
</protein>
<reference evidence="1 2" key="2">
    <citation type="journal article" date="2010" name="Nucleic Acids Res.">
        <title>BeetleBase in 2010: revisions to provide comprehensive genomic information for Tribolium castaneum.</title>
        <authorList>
            <person name="Kim H.S."/>
            <person name="Murphy T."/>
            <person name="Xia J."/>
            <person name="Caragea D."/>
            <person name="Park Y."/>
            <person name="Beeman R.W."/>
            <person name="Lorenzen M.D."/>
            <person name="Butcher S."/>
            <person name="Manak J.R."/>
            <person name="Brown S.J."/>
        </authorList>
    </citation>
    <scope>GENOME REANNOTATION</scope>
    <source>
        <strain evidence="1 2">Georgia GA2</strain>
    </source>
</reference>
<sequence>MDSDQINKYTFLTTYRKDYVKKPIKHLRAEAKNQEFEDPISEGFKEFLILDKTDLKPPNENGDEYLEKFKQKYKEIARIHFQEPLDIDAIRKNKVTKGAVTEYQMSYCDIEKDTQFNLDKRNRKFTLADDAEIPLTTYGIYFRDQTKALRPPLIIIPSNTLHTHGNLVKKYKFVMMVTFLDFRKPRLQSLHQRIHGPHWHIWRIYFRKKHPRTQTSPRNLIVKIVSKFQFNKIFRSKFAMVLDQFQTTYRKDYIWPYVRAYGLKTTPALPEAGDHLTCECHCPKIDKTKQVGLDQSEAAWSRLGPMGPLLDPKVYPVKVGASPESQVSRFNQPNVYLQKLKDKFPYIYECLRNAPPDDLISRINRDRLRTTYQVDYCKLQEYPDAPYDELLRAAGVSGIAPCPAPVRLPGDPCRPNQRSIAYRPAVISNRVGGGKSEGRSRGGDDNAMSSYCAGSCRGPLGSMTAGATEYQDAISRLGQMIMRDKIHFSLPKKII</sequence>
<accession>D2A1I9</accession>
<evidence type="ECO:0000313" key="1">
    <source>
        <dbReference type="EMBL" id="EFA02669.2"/>
    </source>
</evidence>
<keyword evidence="2" id="KW-1185">Reference proteome</keyword>
<dbReference type="InParanoid" id="D2A1I9"/>
<dbReference type="EMBL" id="KQ971338">
    <property type="protein sequence ID" value="EFA02669.2"/>
    <property type="molecule type" value="Genomic_DNA"/>
</dbReference>
<evidence type="ECO:0000313" key="2">
    <source>
        <dbReference type="Proteomes" id="UP000007266"/>
    </source>
</evidence>
<dbReference type="eggNOG" id="ENOG502S4H9">
    <property type="taxonomic scope" value="Eukaryota"/>
</dbReference>